<name>A0AAP4F7Z2_9CORY</name>
<evidence type="ECO:0000313" key="1">
    <source>
        <dbReference type="EMBL" id="MDK4326094.1"/>
    </source>
</evidence>
<proteinExistence type="predicted"/>
<dbReference type="EMBL" id="JASNVP010000005">
    <property type="protein sequence ID" value="MDK4326094.1"/>
    <property type="molecule type" value="Genomic_DNA"/>
</dbReference>
<dbReference type="Proteomes" id="UP001226160">
    <property type="component" value="Unassembled WGS sequence"/>
</dbReference>
<evidence type="ECO:0000313" key="2">
    <source>
        <dbReference type="Proteomes" id="UP001226160"/>
    </source>
</evidence>
<protein>
    <submittedName>
        <fullName evidence="1">Uncharacterized protein</fullName>
    </submittedName>
</protein>
<dbReference type="AlphaFoldDB" id="A0AAP4F7Z2"/>
<reference evidence="1" key="1">
    <citation type="submission" date="2023-05" db="EMBL/GenBank/DDBJ databases">
        <title>Metabolic capabilities are highly conserved among human nasal-associated Corynebacterium species in pangenomic analyses.</title>
        <authorList>
            <person name="Tran T.H."/>
            <person name="Roberts A.Q."/>
            <person name="Escapa I.F."/>
            <person name="Gao W."/>
            <person name="Conlan S."/>
            <person name="Kong H."/>
            <person name="Segre J.A."/>
            <person name="Kelly M.S."/>
            <person name="Lemon K.P."/>
        </authorList>
    </citation>
    <scope>NUCLEOTIDE SEQUENCE</scope>
    <source>
        <strain evidence="1">KPL2654</strain>
    </source>
</reference>
<organism evidence="1 2">
    <name type="scientific">Corynebacterium propinquum</name>
    <dbReference type="NCBI Taxonomy" id="43769"/>
    <lineage>
        <taxon>Bacteria</taxon>
        <taxon>Bacillati</taxon>
        <taxon>Actinomycetota</taxon>
        <taxon>Actinomycetes</taxon>
        <taxon>Mycobacteriales</taxon>
        <taxon>Corynebacteriaceae</taxon>
        <taxon>Corynebacterium</taxon>
    </lineage>
</organism>
<dbReference type="GO" id="GO:0003677">
    <property type="term" value="F:DNA binding"/>
    <property type="evidence" value="ECO:0007669"/>
    <property type="project" value="InterPro"/>
</dbReference>
<sequence>MAMIKIKTDRMQQLTELHGLSNAKAAEKIGISKQTFLRALEGEAVSARFVAGACLGFGIPFDSLFETQHGTIAA</sequence>
<dbReference type="RefSeq" id="WP_284589669.1">
    <property type="nucleotide sequence ID" value="NZ_JASNUA010000027.1"/>
</dbReference>
<gene>
    <name evidence="1" type="ORF">QPX54_06155</name>
</gene>
<comment type="caution">
    <text evidence="1">The sequence shown here is derived from an EMBL/GenBank/DDBJ whole genome shotgun (WGS) entry which is preliminary data.</text>
</comment>
<dbReference type="SUPFAM" id="SSF47413">
    <property type="entry name" value="lambda repressor-like DNA-binding domains"/>
    <property type="match status" value="1"/>
</dbReference>
<accession>A0AAP4F7Z2</accession>
<dbReference type="InterPro" id="IPR010982">
    <property type="entry name" value="Lambda_DNA-bd_dom_sf"/>
</dbReference>